<feature type="coiled-coil region" evidence="1">
    <location>
        <begin position="45"/>
        <end position="72"/>
    </location>
</feature>
<dbReference type="InterPro" id="IPR029016">
    <property type="entry name" value="GAF-like_dom_sf"/>
</dbReference>
<evidence type="ECO:0000313" key="2">
    <source>
        <dbReference type="EMBL" id="NDY92702.1"/>
    </source>
</evidence>
<dbReference type="SUPFAM" id="SSF55781">
    <property type="entry name" value="GAF domain-like"/>
    <property type="match status" value="1"/>
</dbReference>
<comment type="caution">
    <text evidence="2">The sequence shown here is derived from an EMBL/GenBank/DDBJ whole genome shotgun (WGS) entry which is preliminary data.</text>
</comment>
<keyword evidence="1" id="KW-0175">Coiled coil</keyword>
<accession>A0A7C9TLL3</accession>
<dbReference type="Proteomes" id="UP000484255">
    <property type="component" value="Unassembled WGS sequence"/>
</dbReference>
<dbReference type="InterPro" id="IPR007435">
    <property type="entry name" value="DUF484"/>
</dbReference>
<dbReference type="PANTHER" id="PTHR38765">
    <property type="entry name" value="DUF484 DOMAIN-CONTAINING PROTEIN"/>
    <property type="match status" value="1"/>
</dbReference>
<reference evidence="2 3" key="1">
    <citation type="submission" date="2020-02" db="EMBL/GenBank/DDBJ databases">
        <title>Ideonella bacterium strain TBM-1.</title>
        <authorList>
            <person name="Chen W.-M."/>
        </authorList>
    </citation>
    <scope>NUCLEOTIDE SEQUENCE [LARGE SCALE GENOMIC DNA]</scope>
    <source>
        <strain evidence="2 3">TBM-1</strain>
    </source>
</reference>
<dbReference type="PANTHER" id="PTHR38765:SF1">
    <property type="entry name" value="DUF484 DOMAIN-CONTAINING PROTEIN"/>
    <property type="match status" value="1"/>
</dbReference>
<gene>
    <name evidence="2" type="ORF">G3A44_16040</name>
</gene>
<sequence length="263" mass="29298">MQGALAGITETDIAHYLAATPEFFERHAGLLASLQLVSPHSHRTVSLQERQMELLRERIKGLERKIMDMIRAGQENMVLSDRMHRWTRALMLARSASLLGQVLIEQLRHEFMVPQVALRVWRYAPEHAHLPWAQPVSEDLKTFAASLSQPYCGANMDFEAARWFEDGGEHTQSMAMVPLRLGRAGGECYGLLVLGSPDVTRYQADMGVEFLEQLGEIASAALGRLMVSERAALQPQDPERPSGFTPSRLPVLQAVDLSDGPSL</sequence>
<dbReference type="Gene3D" id="3.30.450.40">
    <property type="match status" value="1"/>
</dbReference>
<dbReference type="AlphaFoldDB" id="A0A7C9TLL3"/>
<evidence type="ECO:0000313" key="3">
    <source>
        <dbReference type="Proteomes" id="UP000484255"/>
    </source>
</evidence>
<dbReference type="Pfam" id="PF04340">
    <property type="entry name" value="DUF484"/>
    <property type="match status" value="1"/>
</dbReference>
<dbReference type="EMBL" id="JAAGOH010000021">
    <property type="protein sequence ID" value="NDY92702.1"/>
    <property type="molecule type" value="Genomic_DNA"/>
</dbReference>
<keyword evidence="3" id="KW-1185">Reference proteome</keyword>
<protein>
    <submittedName>
        <fullName evidence="2">DUF484 family protein</fullName>
    </submittedName>
</protein>
<proteinExistence type="predicted"/>
<organism evidence="2 3">
    <name type="scientific">Ideonella livida</name>
    <dbReference type="NCBI Taxonomy" id="2707176"/>
    <lineage>
        <taxon>Bacteria</taxon>
        <taxon>Pseudomonadati</taxon>
        <taxon>Pseudomonadota</taxon>
        <taxon>Betaproteobacteria</taxon>
        <taxon>Burkholderiales</taxon>
        <taxon>Sphaerotilaceae</taxon>
        <taxon>Ideonella</taxon>
    </lineage>
</organism>
<name>A0A7C9TLL3_9BURK</name>
<evidence type="ECO:0000256" key="1">
    <source>
        <dbReference type="SAM" id="Coils"/>
    </source>
</evidence>